<proteinExistence type="predicted"/>
<name>A0AA95GEZ3_9GAMM</name>
<dbReference type="GO" id="GO:0005829">
    <property type="term" value="C:cytosol"/>
    <property type="evidence" value="ECO:0007669"/>
    <property type="project" value="TreeGrafter"/>
</dbReference>
<evidence type="ECO:0000313" key="3">
    <source>
        <dbReference type="EMBL" id="WGL95975.1"/>
    </source>
</evidence>
<sequence length="93" mass="10687">MNIGKTIDILCKKRNMKKIDLAKKCNLSKSYLTRIINNQRAPSFRILSNICNALNIPLSCFIFISTDSNEIKNITKSSKKRIDNLIMKLIEVK</sequence>
<dbReference type="GO" id="GO:0003677">
    <property type="term" value="F:DNA binding"/>
    <property type="evidence" value="ECO:0007669"/>
    <property type="project" value="UniProtKB-KW"/>
</dbReference>
<dbReference type="InterPro" id="IPR010982">
    <property type="entry name" value="Lambda_DNA-bd_dom_sf"/>
</dbReference>
<dbReference type="RefSeq" id="WP_280629680.1">
    <property type="nucleotide sequence ID" value="NZ_CP123498.1"/>
</dbReference>
<dbReference type="AlphaFoldDB" id="A0AA95GEZ3"/>
<keyword evidence="1" id="KW-0238">DNA-binding</keyword>
<dbReference type="CDD" id="cd00093">
    <property type="entry name" value="HTH_XRE"/>
    <property type="match status" value="1"/>
</dbReference>
<evidence type="ECO:0000313" key="4">
    <source>
        <dbReference type="Proteomes" id="UP001177597"/>
    </source>
</evidence>
<protein>
    <submittedName>
        <fullName evidence="3">Helix-turn-helix transcriptional regulator</fullName>
    </submittedName>
</protein>
<dbReference type="SMART" id="SM00530">
    <property type="entry name" value="HTH_XRE"/>
    <property type="match status" value="1"/>
</dbReference>
<dbReference type="EMBL" id="CP123498">
    <property type="protein sequence ID" value="WGL95975.1"/>
    <property type="molecule type" value="Genomic_DNA"/>
</dbReference>
<evidence type="ECO:0000259" key="2">
    <source>
        <dbReference type="PROSITE" id="PS50943"/>
    </source>
</evidence>
<dbReference type="SUPFAM" id="SSF47413">
    <property type="entry name" value="lambda repressor-like DNA-binding domains"/>
    <property type="match status" value="1"/>
</dbReference>
<dbReference type="PANTHER" id="PTHR46797">
    <property type="entry name" value="HTH-TYPE TRANSCRIPTIONAL REGULATOR"/>
    <property type="match status" value="1"/>
</dbReference>
<dbReference type="Gene3D" id="1.10.260.40">
    <property type="entry name" value="lambda repressor-like DNA-binding domains"/>
    <property type="match status" value="1"/>
</dbReference>
<dbReference type="PANTHER" id="PTHR46797:SF1">
    <property type="entry name" value="METHYLPHOSPHONATE SYNTHASE"/>
    <property type="match status" value="1"/>
</dbReference>
<organism evidence="3 4">
    <name type="scientific">Arsenophonus nasoniae</name>
    <name type="common">son-killer infecting Nasonia vitripennis</name>
    <dbReference type="NCBI Taxonomy" id="638"/>
    <lineage>
        <taxon>Bacteria</taxon>
        <taxon>Pseudomonadati</taxon>
        <taxon>Pseudomonadota</taxon>
        <taxon>Gammaproteobacteria</taxon>
        <taxon>Enterobacterales</taxon>
        <taxon>Morganellaceae</taxon>
        <taxon>Arsenophonus</taxon>
    </lineage>
</organism>
<dbReference type="InterPro" id="IPR050807">
    <property type="entry name" value="TransReg_Diox_bact_type"/>
</dbReference>
<accession>A0AA95GEZ3</accession>
<dbReference type="Pfam" id="PF01381">
    <property type="entry name" value="HTH_3"/>
    <property type="match status" value="1"/>
</dbReference>
<dbReference type="InterPro" id="IPR001387">
    <property type="entry name" value="Cro/C1-type_HTH"/>
</dbReference>
<feature type="domain" description="HTH cro/C1-type" evidence="2">
    <location>
        <begin position="7"/>
        <end position="61"/>
    </location>
</feature>
<dbReference type="GO" id="GO:0003700">
    <property type="term" value="F:DNA-binding transcription factor activity"/>
    <property type="evidence" value="ECO:0007669"/>
    <property type="project" value="TreeGrafter"/>
</dbReference>
<dbReference type="Proteomes" id="UP001177597">
    <property type="component" value="Chromosome"/>
</dbReference>
<dbReference type="PROSITE" id="PS50943">
    <property type="entry name" value="HTH_CROC1"/>
    <property type="match status" value="1"/>
</dbReference>
<evidence type="ECO:0000256" key="1">
    <source>
        <dbReference type="ARBA" id="ARBA00023125"/>
    </source>
</evidence>
<reference evidence="3" key="1">
    <citation type="submission" date="2023-04" db="EMBL/GenBank/DDBJ databases">
        <title>Genome dynamics across the evolutionary transition to endosymbiosis.</title>
        <authorList>
            <person name="Siozios S."/>
            <person name="Nadal-Jimenez P."/>
            <person name="Azagi T."/>
            <person name="Sprong H."/>
            <person name="Frost C.L."/>
            <person name="Parratt S.R."/>
            <person name="Taylor G."/>
            <person name="Brettell L."/>
            <person name="Lew K.C."/>
            <person name="Croft L."/>
            <person name="King K.C."/>
            <person name="Brockhurst M.A."/>
            <person name="Hypsa V."/>
            <person name="Novakova E."/>
            <person name="Darby A.C."/>
            <person name="Hurst G.D.D."/>
        </authorList>
    </citation>
    <scope>NUCLEOTIDE SEQUENCE</scope>
    <source>
        <strain evidence="3">AIh</strain>
    </source>
</reference>
<gene>
    <name evidence="3" type="ORF">QE207_05155</name>
</gene>